<reference evidence="1" key="1">
    <citation type="submission" date="2019-08" db="EMBL/GenBank/DDBJ databases">
        <authorList>
            <person name="Kucharzyk K."/>
            <person name="Murdoch R.W."/>
            <person name="Higgins S."/>
            <person name="Loffler F."/>
        </authorList>
    </citation>
    <scope>NUCLEOTIDE SEQUENCE</scope>
</reference>
<proteinExistence type="predicted"/>
<name>A0A645FE44_9ZZZZ</name>
<sequence>MAVWAKIKLTIGINGRIVGKFSSRAIRCSPMYRFIAIASTPAITHSSINNDSIR</sequence>
<gene>
    <name evidence="1" type="ORF">SDC9_159895</name>
</gene>
<accession>A0A645FE44</accession>
<evidence type="ECO:0000313" key="1">
    <source>
        <dbReference type="EMBL" id="MPN12577.1"/>
    </source>
</evidence>
<organism evidence="1">
    <name type="scientific">bioreactor metagenome</name>
    <dbReference type="NCBI Taxonomy" id="1076179"/>
    <lineage>
        <taxon>unclassified sequences</taxon>
        <taxon>metagenomes</taxon>
        <taxon>ecological metagenomes</taxon>
    </lineage>
</organism>
<dbReference type="AlphaFoldDB" id="A0A645FE44"/>
<comment type="caution">
    <text evidence="1">The sequence shown here is derived from an EMBL/GenBank/DDBJ whole genome shotgun (WGS) entry which is preliminary data.</text>
</comment>
<dbReference type="EMBL" id="VSSQ01058949">
    <property type="protein sequence ID" value="MPN12577.1"/>
    <property type="molecule type" value="Genomic_DNA"/>
</dbReference>
<protein>
    <submittedName>
        <fullName evidence="1">Uncharacterized protein</fullName>
    </submittedName>
</protein>